<evidence type="ECO:0000313" key="2">
    <source>
        <dbReference type="Proteomes" id="UP000053989"/>
    </source>
</evidence>
<dbReference type="OrthoDB" id="2641988at2759"/>
<proteinExistence type="predicted"/>
<sequence>MDYFEELQTKMVKGKSLLNCLMQHPPDDELGIETDENSHEDANGLLFDLEGIHDYHQAFIKQEFTSHLLFSSPHLCFSGSQKKAMLTWSKTLGTANIPLLYALDKVHEQIMKMLGNPTEKFTVPSGNTFYLNSIGKAIAMEFSNPLTRFTMQDYPEDGQGHMSQVHHGQKMLEEIPCKLAPPCVHVNHNIFFVDKLLQQESRQYFIPKKFFQAKLGPMSEAEVLTVGHKVGFAVDPEQVIMPVSTFVHTFEDIHHHPTEFAVEFTHRLPYLL</sequence>
<dbReference type="Proteomes" id="UP000053989">
    <property type="component" value="Unassembled WGS sequence"/>
</dbReference>
<reference evidence="1 2" key="1">
    <citation type="submission" date="2014-04" db="EMBL/GenBank/DDBJ databases">
        <authorList>
            <consortium name="DOE Joint Genome Institute"/>
            <person name="Kuo A."/>
            <person name="Kohler A."/>
            <person name="Nagy L.G."/>
            <person name="Floudas D."/>
            <person name="Copeland A."/>
            <person name="Barry K.W."/>
            <person name="Cichocki N."/>
            <person name="Veneault-Fourrey C."/>
            <person name="LaButti K."/>
            <person name="Lindquist E.A."/>
            <person name="Lipzen A."/>
            <person name="Lundell T."/>
            <person name="Morin E."/>
            <person name="Murat C."/>
            <person name="Sun H."/>
            <person name="Tunlid A."/>
            <person name="Henrissat B."/>
            <person name="Grigoriev I.V."/>
            <person name="Hibbett D.S."/>
            <person name="Martin F."/>
            <person name="Nordberg H.P."/>
            <person name="Cantor M.N."/>
            <person name="Hua S.X."/>
        </authorList>
    </citation>
    <scope>NUCLEOTIDE SEQUENCE [LARGE SCALE GENOMIC DNA]</scope>
    <source>
        <strain evidence="1 2">Foug A</strain>
    </source>
</reference>
<dbReference type="HOGENOM" id="CLU_066041_1_0_1"/>
<organism evidence="1 2">
    <name type="scientific">Scleroderma citrinum Foug A</name>
    <dbReference type="NCBI Taxonomy" id="1036808"/>
    <lineage>
        <taxon>Eukaryota</taxon>
        <taxon>Fungi</taxon>
        <taxon>Dikarya</taxon>
        <taxon>Basidiomycota</taxon>
        <taxon>Agaricomycotina</taxon>
        <taxon>Agaricomycetes</taxon>
        <taxon>Agaricomycetidae</taxon>
        <taxon>Boletales</taxon>
        <taxon>Sclerodermatineae</taxon>
        <taxon>Sclerodermataceae</taxon>
        <taxon>Scleroderma</taxon>
    </lineage>
</organism>
<name>A0A0C3D4G7_9AGAM</name>
<dbReference type="AlphaFoldDB" id="A0A0C3D4G7"/>
<gene>
    <name evidence="1" type="ORF">SCLCIDRAFT_134269</name>
</gene>
<dbReference type="InParanoid" id="A0A0C3D4G7"/>
<keyword evidence="2" id="KW-1185">Reference proteome</keyword>
<protein>
    <submittedName>
        <fullName evidence="1">Uncharacterized protein</fullName>
    </submittedName>
</protein>
<reference evidence="2" key="2">
    <citation type="submission" date="2015-01" db="EMBL/GenBank/DDBJ databases">
        <title>Evolutionary Origins and Diversification of the Mycorrhizal Mutualists.</title>
        <authorList>
            <consortium name="DOE Joint Genome Institute"/>
            <consortium name="Mycorrhizal Genomics Consortium"/>
            <person name="Kohler A."/>
            <person name="Kuo A."/>
            <person name="Nagy L.G."/>
            <person name="Floudas D."/>
            <person name="Copeland A."/>
            <person name="Barry K.W."/>
            <person name="Cichocki N."/>
            <person name="Veneault-Fourrey C."/>
            <person name="LaButti K."/>
            <person name="Lindquist E.A."/>
            <person name="Lipzen A."/>
            <person name="Lundell T."/>
            <person name="Morin E."/>
            <person name="Murat C."/>
            <person name="Riley R."/>
            <person name="Ohm R."/>
            <person name="Sun H."/>
            <person name="Tunlid A."/>
            <person name="Henrissat B."/>
            <person name="Grigoriev I.V."/>
            <person name="Hibbett D.S."/>
            <person name="Martin F."/>
        </authorList>
    </citation>
    <scope>NUCLEOTIDE SEQUENCE [LARGE SCALE GENOMIC DNA]</scope>
    <source>
        <strain evidence="2">Foug A</strain>
    </source>
</reference>
<evidence type="ECO:0000313" key="1">
    <source>
        <dbReference type="EMBL" id="KIM55660.1"/>
    </source>
</evidence>
<dbReference type="EMBL" id="KN822130">
    <property type="protein sequence ID" value="KIM55660.1"/>
    <property type="molecule type" value="Genomic_DNA"/>
</dbReference>
<accession>A0A0C3D4G7</accession>